<evidence type="ECO:0000313" key="8">
    <source>
        <dbReference type="Proteomes" id="UP001165269"/>
    </source>
</evidence>
<keyword evidence="3 4" id="KW-0238">DNA-binding</keyword>
<dbReference type="InterPro" id="IPR016032">
    <property type="entry name" value="Sig_transdc_resp-reg_C-effctor"/>
</dbReference>
<dbReference type="PRINTS" id="PR00364">
    <property type="entry name" value="DISEASERSIST"/>
</dbReference>
<keyword evidence="2" id="KW-0902">Two-component regulatory system</keyword>
<dbReference type="PANTHER" id="PTHR47691">
    <property type="entry name" value="REGULATOR-RELATED"/>
    <property type="match status" value="1"/>
</dbReference>
<comment type="similarity">
    <text evidence="1">Belongs to the AfsR/DnrI/RedD regulatory family.</text>
</comment>
<dbReference type="PANTHER" id="PTHR47691:SF3">
    <property type="entry name" value="HTH-TYPE TRANSCRIPTIONAL REGULATOR RV0890C-RELATED"/>
    <property type="match status" value="1"/>
</dbReference>
<organism evidence="7 8">
    <name type="scientific">Streptomyces cylindrosporus</name>
    <dbReference type="NCBI Taxonomy" id="2927583"/>
    <lineage>
        <taxon>Bacteria</taxon>
        <taxon>Bacillati</taxon>
        <taxon>Actinomycetota</taxon>
        <taxon>Actinomycetes</taxon>
        <taxon>Kitasatosporales</taxon>
        <taxon>Streptomycetaceae</taxon>
        <taxon>Streptomyces</taxon>
    </lineage>
</organism>
<feature type="DNA-binding region" description="OmpR/PhoB-type" evidence="4">
    <location>
        <begin position="1"/>
        <end position="93"/>
    </location>
</feature>
<gene>
    <name evidence="7" type="ORF">MQP27_28505</name>
</gene>
<sequence>MAAGITIGVLGPLRLAVDGVGVNVKGTRLRALVAMLALAAGREVARTDLVEAVWDDQPPAAPDNALQALVSRLRRTVPGIVVEAGPTGYRLVVDRAEVDALRFHSLLATADSARGDHVRRAELLRTALGLWRGPALAGLLDLPFLRAHAVRLEELRRRALEDRVDADIALGHGAELVAELMGLVSEQPLREKPRIQLMSALRAAGRQSDALAVYRDARAAFAEELGIDPSAELHDAYLELLRGEGGPSGTSATSSGTAAGASSVVPDGPAVLPASSPASPSAPSSVRSPHLPSPLTALLGRDDDLRTIEELLTRTRLVTLVGPGGVGKTRVAVEVARRVVERGEGRVWLVELGAVADPVNVPRAILDATGAGEGGLLTATGLEATRADIVDRLLNLISDQPALLVLDNCEHVVAAVAESADVLLTRCPRLRILAAGRQSLGVGGERLHALAGLALPPRSDAADAGASPAVRLFVDRGTAVRPEFVLDERTVAPVVAICRALDGNPLAIELAAARLLSLTAGQIEARLHDRFRLLSGDRRSAGRQQRTLQAVMDWSWELLDDDERALARRLSVFAGWADLALVERVCVRGAAATGDPGGAPASGFTTGDTDLLLASLVNKSIVQTEERDERIWVRMAETVRLYAAERLVEAGEADRVRGRHADVILEIVEETEPRLRRDDQLAALALLGARLDDIDAALRWSVDAAPPEVPIRLVASMVWFWALSGRRAEGVEWTDRVLALDASGVPAARALLCTVAALQRGALQGESEGLPYLFEALALANELEETGQAAEHPILVVAGLLGSMAMGSPDVIRELLREFADHRDPWLRAIAPMLAAHLLANAGQPQAAREEFETALRGFRRVGERLGLAYTLSGIADSDSARGNHVGAIGALTEALRAMTELGVAEDRPILMVRLGRERAYVGEYAEAETVLEEAAADAARLGLGEAVGVAQHALGDILRRQGHLARARDLLESALAQVTAHGRGVGYRPLVLISQGHLAVAEGRLPAAVEAFRAASELAGRTGEAQVTARVLVLAADIALAQSGHQRAAVLLRTAESVRGQPFTADPDVRRTEAAVRGALGEEGYASVRAVEGDRLSGLLAESGRWPVVPPVR</sequence>
<dbReference type="Gene3D" id="3.40.50.300">
    <property type="entry name" value="P-loop containing nucleotide triphosphate hydrolases"/>
    <property type="match status" value="1"/>
</dbReference>
<name>A0ABS9YCT7_9ACTN</name>
<accession>A0ABS9YCT7</accession>
<dbReference type="Gene3D" id="1.10.10.10">
    <property type="entry name" value="Winged helix-like DNA-binding domain superfamily/Winged helix DNA-binding domain"/>
    <property type="match status" value="1"/>
</dbReference>
<dbReference type="SUPFAM" id="SSF46894">
    <property type="entry name" value="C-terminal effector domain of the bipartite response regulators"/>
    <property type="match status" value="1"/>
</dbReference>
<dbReference type="Pfam" id="PF00486">
    <property type="entry name" value="Trans_reg_C"/>
    <property type="match status" value="1"/>
</dbReference>
<proteinExistence type="inferred from homology"/>
<feature type="region of interest" description="Disordered" evidence="5">
    <location>
        <begin position="244"/>
        <end position="298"/>
    </location>
</feature>
<evidence type="ECO:0000256" key="2">
    <source>
        <dbReference type="ARBA" id="ARBA00023012"/>
    </source>
</evidence>
<evidence type="ECO:0000256" key="3">
    <source>
        <dbReference type="ARBA" id="ARBA00023125"/>
    </source>
</evidence>
<dbReference type="PROSITE" id="PS51755">
    <property type="entry name" value="OMPR_PHOB"/>
    <property type="match status" value="1"/>
</dbReference>
<evidence type="ECO:0000256" key="1">
    <source>
        <dbReference type="ARBA" id="ARBA00005820"/>
    </source>
</evidence>
<dbReference type="CDD" id="cd15831">
    <property type="entry name" value="BTAD"/>
    <property type="match status" value="1"/>
</dbReference>
<dbReference type="Pfam" id="PF13401">
    <property type="entry name" value="AAA_22"/>
    <property type="match status" value="1"/>
</dbReference>
<dbReference type="InterPro" id="IPR001867">
    <property type="entry name" value="OmpR/PhoB-type_DNA-bd"/>
</dbReference>
<dbReference type="InterPro" id="IPR036388">
    <property type="entry name" value="WH-like_DNA-bd_sf"/>
</dbReference>
<dbReference type="SUPFAM" id="SSF52540">
    <property type="entry name" value="P-loop containing nucleoside triphosphate hydrolases"/>
    <property type="match status" value="1"/>
</dbReference>
<dbReference type="EMBL" id="JALDAY010000009">
    <property type="protein sequence ID" value="MCI3275030.1"/>
    <property type="molecule type" value="Genomic_DNA"/>
</dbReference>
<feature type="domain" description="OmpR/PhoB-type" evidence="6">
    <location>
        <begin position="1"/>
        <end position="93"/>
    </location>
</feature>
<dbReference type="InterPro" id="IPR011990">
    <property type="entry name" value="TPR-like_helical_dom_sf"/>
</dbReference>
<keyword evidence="8" id="KW-1185">Reference proteome</keyword>
<dbReference type="InterPro" id="IPR027417">
    <property type="entry name" value="P-loop_NTPase"/>
</dbReference>
<comment type="caution">
    <text evidence="7">The sequence shown here is derived from an EMBL/GenBank/DDBJ whole genome shotgun (WGS) entry which is preliminary data.</text>
</comment>
<dbReference type="Gene3D" id="1.25.40.10">
    <property type="entry name" value="Tetratricopeptide repeat domain"/>
    <property type="match status" value="2"/>
</dbReference>
<dbReference type="SUPFAM" id="SSF48452">
    <property type="entry name" value="TPR-like"/>
    <property type="match status" value="2"/>
</dbReference>
<feature type="compositionally biased region" description="Low complexity" evidence="5">
    <location>
        <begin position="249"/>
        <end position="289"/>
    </location>
</feature>
<dbReference type="RefSeq" id="WP_242768806.1">
    <property type="nucleotide sequence ID" value="NZ_JALDAY010000009.1"/>
</dbReference>
<dbReference type="Pfam" id="PF03704">
    <property type="entry name" value="BTAD"/>
    <property type="match status" value="1"/>
</dbReference>
<evidence type="ECO:0000256" key="5">
    <source>
        <dbReference type="SAM" id="MobiDB-lite"/>
    </source>
</evidence>
<dbReference type="SMART" id="SM01043">
    <property type="entry name" value="BTAD"/>
    <property type="match status" value="1"/>
</dbReference>
<reference evidence="7" key="1">
    <citation type="submission" date="2022-03" db="EMBL/GenBank/DDBJ databases">
        <title>Streptomyces 7R015 and 7R016 isolated from Barleria lupulina in Thailand.</title>
        <authorList>
            <person name="Kanchanasin P."/>
            <person name="Phongsopitanun W."/>
            <person name="Tanasupawat S."/>
        </authorList>
    </citation>
    <scope>NUCLEOTIDE SEQUENCE</scope>
    <source>
        <strain evidence="7">7R015</strain>
    </source>
</reference>
<evidence type="ECO:0000259" key="6">
    <source>
        <dbReference type="PROSITE" id="PS51755"/>
    </source>
</evidence>
<dbReference type="InterPro" id="IPR049945">
    <property type="entry name" value="AAA_22"/>
</dbReference>
<dbReference type="SMART" id="SM00862">
    <property type="entry name" value="Trans_reg_C"/>
    <property type="match status" value="1"/>
</dbReference>
<dbReference type="Proteomes" id="UP001165269">
    <property type="component" value="Unassembled WGS sequence"/>
</dbReference>
<evidence type="ECO:0000313" key="7">
    <source>
        <dbReference type="EMBL" id="MCI3275030.1"/>
    </source>
</evidence>
<protein>
    <submittedName>
        <fullName evidence="7">Winged helix-turn-helix domain-containing protein</fullName>
    </submittedName>
</protein>
<dbReference type="InterPro" id="IPR005158">
    <property type="entry name" value="BTAD"/>
</dbReference>
<evidence type="ECO:0000256" key="4">
    <source>
        <dbReference type="PROSITE-ProRule" id="PRU01091"/>
    </source>
</evidence>